<accession>A0A5P1FAV6</accession>
<dbReference type="AlphaFoldDB" id="A0A5P1FAV6"/>
<organism evidence="2 3">
    <name type="scientific">Asparagus officinalis</name>
    <name type="common">Garden asparagus</name>
    <dbReference type="NCBI Taxonomy" id="4686"/>
    <lineage>
        <taxon>Eukaryota</taxon>
        <taxon>Viridiplantae</taxon>
        <taxon>Streptophyta</taxon>
        <taxon>Embryophyta</taxon>
        <taxon>Tracheophyta</taxon>
        <taxon>Spermatophyta</taxon>
        <taxon>Magnoliopsida</taxon>
        <taxon>Liliopsida</taxon>
        <taxon>Asparagales</taxon>
        <taxon>Asparagaceae</taxon>
        <taxon>Asparagoideae</taxon>
        <taxon>Asparagus</taxon>
    </lineage>
</organism>
<protein>
    <submittedName>
        <fullName evidence="2">Uncharacterized protein</fullName>
    </submittedName>
</protein>
<feature type="compositionally biased region" description="Basic and acidic residues" evidence="1">
    <location>
        <begin position="57"/>
        <end position="66"/>
    </location>
</feature>
<evidence type="ECO:0000256" key="1">
    <source>
        <dbReference type="SAM" id="MobiDB-lite"/>
    </source>
</evidence>
<dbReference type="Proteomes" id="UP000243459">
    <property type="component" value="Chromosome 3"/>
</dbReference>
<name>A0A5P1FAV6_ASPOF</name>
<proteinExistence type="predicted"/>
<keyword evidence="3" id="KW-1185">Reference proteome</keyword>
<sequence>MESFSQPPTKALNIPSSKEGSHIRFEPQEPLVLETTILAPDISTSSALEEIIPAMESTKRTEEAGASRRLGKKSKRQEPVRKSKCIVSKRPRWEAQEAISPPAEHVEAEPQSKDDVPLL</sequence>
<feature type="compositionally biased region" description="Basic and acidic residues" evidence="1">
    <location>
        <begin position="104"/>
        <end position="119"/>
    </location>
</feature>
<evidence type="ECO:0000313" key="3">
    <source>
        <dbReference type="Proteomes" id="UP000243459"/>
    </source>
</evidence>
<evidence type="ECO:0000313" key="2">
    <source>
        <dbReference type="EMBL" id="ONK75184.1"/>
    </source>
</evidence>
<dbReference type="Gramene" id="ONK75184">
    <property type="protein sequence ID" value="ONK75184"/>
    <property type="gene ID" value="A4U43_C03F14240"/>
</dbReference>
<feature type="region of interest" description="Disordered" evidence="1">
    <location>
        <begin position="53"/>
        <end position="119"/>
    </location>
</feature>
<dbReference type="EMBL" id="CM007383">
    <property type="protein sequence ID" value="ONK75184.1"/>
    <property type="molecule type" value="Genomic_DNA"/>
</dbReference>
<feature type="compositionally biased region" description="Polar residues" evidence="1">
    <location>
        <begin position="1"/>
        <end position="18"/>
    </location>
</feature>
<feature type="region of interest" description="Disordered" evidence="1">
    <location>
        <begin position="1"/>
        <end position="22"/>
    </location>
</feature>
<gene>
    <name evidence="2" type="ORF">A4U43_C03F14240</name>
</gene>
<reference evidence="3" key="1">
    <citation type="journal article" date="2017" name="Nat. Commun.">
        <title>The asparagus genome sheds light on the origin and evolution of a young Y chromosome.</title>
        <authorList>
            <person name="Harkess A."/>
            <person name="Zhou J."/>
            <person name="Xu C."/>
            <person name="Bowers J.E."/>
            <person name="Van der Hulst R."/>
            <person name="Ayyampalayam S."/>
            <person name="Mercati F."/>
            <person name="Riccardi P."/>
            <person name="McKain M.R."/>
            <person name="Kakrana A."/>
            <person name="Tang H."/>
            <person name="Ray J."/>
            <person name="Groenendijk J."/>
            <person name="Arikit S."/>
            <person name="Mathioni S.M."/>
            <person name="Nakano M."/>
            <person name="Shan H."/>
            <person name="Telgmann-Rauber A."/>
            <person name="Kanno A."/>
            <person name="Yue Z."/>
            <person name="Chen H."/>
            <person name="Li W."/>
            <person name="Chen Y."/>
            <person name="Xu X."/>
            <person name="Zhang Y."/>
            <person name="Luo S."/>
            <person name="Chen H."/>
            <person name="Gao J."/>
            <person name="Mao Z."/>
            <person name="Pires J.C."/>
            <person name="Luo M."/>
            <person name="Kudrna D."/>
            <person name="Wing R.A."/>
            <person name="Meyers B.C."/>
            <person name="Yi K."/>
            <person name="Kong H."/>
            <person name="Lavrijsen P."/>
            <person name="Sunseri F."/>
            <person name="Falavigna A."/>
            <person name="Ye Y."/>
            <person name="Leebens-Mack J.H."/>
            <person name="Chen G."/>
        </authorList>
    </citation>
    <scope>NUCLEOTIDE SEQUENCE [LARGE SCALE GENOMIC DNA]</scope>
    <source>
        <strain evidence="3">cv. DH0086</strain>
    </source>
</reference>